<dbReference type="InterPro" id="IPR001469">
    <property type="entry name" value="ATP_synth_F1_dsu/esu"/>
</dbReference>
<keyword evidence="7" id="KW-0139">CF(1)</keyword>
<dbReference type="CDD" id="cd12152">
    <property type="entry name" value="F1-ATPase_delta"/>
    <property type="match status" value="1"/>
</dbReference>
<evidence type="ECO:0000256" key="3">
    <source>
        <dbReference type="ARBA" id="ARBA00005712"/>
    </source>
</evidence>
<dbReference type="KEGG" id="ppd:Ppro_0850"/>
<dbReference type="GO" id="GO:0012505">
    <property type="term" value="C:endomembrane system"/>
    <property type="evidence" value="ECO:0007669"/>
    <property type="project" value="UniProtKB-SubCell"/>
</dbReference>
<dbReference type="InterPro" id="IPR020546">
    <property type="entry name" value="ATP_synth_F1_dsu/esu_N"/>
</dbReference>
<evidence type="ECO:0000256" key="1">
    <source>
        <dbReference type="ARBA" id="ARBA00003543"/>
    </source>
</evidence>
<comment type="similarity">
    <text evidence="3">Belongs to the ATPase epsilon chain family.</text>
</comment>
<name>A1AMA9_PELPD</name>
<dbReference type="SUPFAM" id="SSF51344">
    <property type="entry name" value="Epsilon subunit of F1F0-ATP synthase N-terminal domain"/>
    <property type="match status" value="1"/>
</dbReference>
<feature type="domain" description="ATP synthase F1 complex delta/epsilon subunit N-terminal" evidence="8">
    <location>
        <begin position="20"/>
        <end position="82"/>
    </location>
</feature>
<dbReference type="eggNOG" id="COG0355">
    <property type="taxonomic scope" value="Bacteria"/>
</dbReference>
<keyword evidence="10" id="KW-1185">Reference proteome</keyword>
<reference evidence="9 10" key="1">
    <citation type="submission" date="2006-10" db="EMBL/GenBank/DDBJ databases">
        <title>Complete sequence of chromosome of Pelobacter propionicus DSM 2379.</title>
        <authorList>
            <consortium name="US DOE Joint Genome Institute"/>
            <person name="Copeland A."/>
            <person name="Lucas S."/>
            <person name="Lapidus A."/>
            <person name="Barry K."/>
            <person name="Detter J.C."/>
            <person name="Glavina del Rio T."/>
            <person name="Hammon N."/>
            <person name="Israni S."/>
            <person name="Dalin E."/>
            <person name="Tice H."/>
            <person name="Pitluck S."/>
            <person name="Saunders E."/>
            <person name="Brettin T."/>
            <person name="Bruce D."/>
            <person name="Han C."/>
            <person name="Tapia R."/>
            <person name="Schmutz J."/>
            <person name="Larimer F."/>
            <person name="Land M."/>
            <person name="Hauser L."/>
            <person name="Kyrpides N."/>
            <person name="Kim E."/>
            <person name="Lovley D."/>
            <person name="Richardson P."/>
        </authorList>
    </citation>
    <scope>NUCLEOTIDE SEQUENCE [LARGE SCALE GENOMIC DNA]</scope>
    <source>
        <strain evidence="10">DSM 2379 / NBRC 103807 / OttBd1</strain>
    </source>
</reference>
<evidence type="ECO:0000256" key="5">
    <source>
        <dbReference type="ARBA" id="ARBA00023065"/>
    </source>
</evidence>
<evidence type="ECO:0000256" key="7">
    <source>
        <dbReference type="ARBA" id="ARBA00023196"/>
    </source>
</evidence>
<dbReference type="Proteomes" id="UP000006732">
    <property type="component" value="Chromosome"/>
</dbReference>
<organism evidence="9 10">
    <name type="scientific">Pelobacter propionicus (strain DSM 2379 / NBRC 103807 / OttBd1)</name>
    <dbReference type="NCBI Taxonomy" id="338966"/>
    <lineage>
        <taxon>Bacteria</taxon>
        <taxon>Pseudomonadati</taxon>
        <taxon>Thermodesulfobacteriota</taxon>
        <taxon>Desulfuromonadia</taxon>
        <taxon>Desulfuromonadales</taxon>
        <taxon>Desulfuromonadaceae</taxon>
        <taxon>Pelobacter</taxon>
    </lineage>
</organism>
<evidence type="ECO:0000256" key="6">
    <source>
        <dbReference type="ARBA" id="ARBA00023136"/>
    </source>
</evidence>
<evidence type="ECO:0000256" key="4">
    <source>
        <dbReference type="ARBA" id="ARBA00022448"/>
    </source>
</evidence>
<comment type="function">
    <text evidence="1">Produces ATP from ADP in the presence of a proton gradient across the membrane.</text>
</comment>
<dbReference type="Pfam" id="PF02823">
    <property type="entry name" value="ATP-synt_DE_N"/>
    <property type="match status" value="1"/>
</dbReference>
<evidence type="ECO:0000313" key="9">
    <source>
        <dbReference type="EMBL" id="ABK98479.1"/>
    </source>
</evidence>
<keyword evidence="4" id="KW-0813">Transport</keyword>
<dbReference type="AlphaFoldDB" id="A1AMA9"/>
<keyword evidence="7" id="KW-0066">ATP synthesis</keyword>
<comment type="subcellular location">
    <subcellularLocation>
        <location evidence="2">Endomembrane system</location>
        <topology evidence="2">Peripheral membrane protein</topology>
    </subcellularLocation>
</comment>
<sequence>MKTMTLHLRHSSGHDRFENLSSFVGEDASGSFGILPNHGRMMTVLVAGLARFRVGEREWHYLALPGGILASTGCELTICTRRYLHDTDFRLMGALLEELQRADRETLGGIRESLQRLEQEMRRRLWEMERGDRP</sequence>
<dbReference type="Gene3D" id="2.60.15.10">
    <property type="entry name" value="F0F1 ATP synthase delta/epsilon subunit, N-terminal"/>
    <property type="match status" value="1"/>
</dbReference>
<evidence type="ECO:0000313" key="10">
    <source>
        <dbReference type="Proteomes" id="UP000006732"/>
    </source>
</evidence>
<dbReference type="HOGENOM" id="CLU_150659_0_0_7"/>
<dbReference type="EMBL" id="CP000482">
    <property type="protein sequence ID" value="ABK98479.1"/>
    <property type="molecule type" value="Genomic_DNA"/>
</dbReference>
<dbReference type="OrthoDB" id="8546953at2"/>
<dbReference type="RefSeq" id="WP_011734791.1">
    <property type="nucleotide sequence ID" value="NC_008609.1"/>
</dbReference>
<dbReference type="GO" id="GO:0045259">
    <property type="term" value="C:proton-transporting ATP synthase complex"/>
    <property type="evidence" value="ECO:0007669"/>
    <property type="project" value="UniProtKB-KW"/>
</dbReference>
<gene>
    <name evidence="9" type="ordered locus">Ppro_0850</name>
</gene>
<keyword evidence="5" id="KW-0406">Ion transport</keyword>
<dbReference type="InterPro" id="IPR036771">
    <property type="entry name" value="ATPsynth_dsu/esu_N"/>
</dbReference>
<dbReference type="STRING" id="338966.Ppro_0850"/>
<dbReference type="GO" id="GO:0046933">
    <property type="term" value="F:proton-transporting ATP synthase activity, rotational mechanism"/>
    <property type="evidence" value="ECO:0007669"/>
    <property type="project" value="InterPro"/>
</dbReference>
<keyword evidence="6" id="KW-0472">Membrane</keyword>
<evidence type="ECO:0000259" key="8">
    <source>
        <dbReference type="Pfam" id="PF02823"/>
    </source>
</evidence>
<proteinExistence type="inferred from homology"/>
<accession>A1AMA9</accession>
<evidence type="ECO:0000256" key="2">
    <source>
        <dbReference type="ARBA" id="ARBA00004184"/>
    </source>
</evidence>
<protein>
    <submittedName>
        <fullName evidence="9">F0F1-type ATP synthase epsilon subunit-like protein</fullName>
    </submittedName>
</protein>